<proteinExistence type="predicted"/>
<dbReference type="Proteomes" id="UP001148312">
    <property type="component" value="Unassembled WGS sequence"/>
</dbReference>
<protein>
    <recommendedName>
        <fullName evidence="6">Zn(2)-C6 fungal-type domain-containing protein</fullName>
    </recommendedName>
</protein>
<evidence type="ECO:0000259" key="6">
    <source>
        <dbReference type="PROSITE" id="PS50048"/>
    </source>
</evidence>
<dbReference type="PANTHER" id="PTHR31001:SF40">
    <property type="entry name" value="ZN(II)2CYS6 TRANSCRIPTION FACTOR (EUROFUNG)"/>
    <property type="match status" value="1"/>
</dbReference>
<dbReference type="Pfam" id="PF00172">
    <property type="entry name" value="Zn_clus"/>
    <property type="match status" value="1"/>
</dbReference>
<dbReference type="GO" id="GO:0008270">
    <property type="term" value="F:zinc ion binding"/>
    <property type="evidence" value="ECO:0007669"/>
    <property type="project" value="InterPro"/>
</dbReference>
<dbReference type="EMBL" id="JAPWDQ010000015">
    <property type="protein sequence ID" value="KAJ5469723.1"/>
    <property type="molecule type" value="Genomic_DNA"/>
</dbReference>
<name>A0A9W9WLM7_9EURO</name>
<dbReference type="CDD" id="cd12148">
    <property type="entry name" value="fungal_TF_MHR"/>
    <property type="match status" value="1"/>
</dbReference>
<evidence type="ECO:0000313" key="8">
    <source>
        <dbReference type="Proteomes" id="UP001148312"/>
    </source>
</evidence>
<feature type="domain" description="Zn(2)-C6 fungal-type" evidence="6">
    <location>
        <begin position="13"/>
        <end position="46"/>
    </location>
</feature>
<evidence type="ECO:0000256" key="2">
    <source>
        <dbReference type="ARBA" id="ARBA00023015"/>
    </source>
</evidence>
<dbReference type="InterPro" id="IPR050613">
    <property type="entry name" value="Sec_Metabolite_Reg"/>
</dbReference>
<reference evidence="7" key="1">
    <citation type="submission" date="2022-12" db="EMBL/GenBank/DDBJ databases">
        <authorList>
            <person name="Petersen C."/>
        </authorList>
    </citation>
    <scope>NUCLEOTIDE SEQUENCE</scope>
    <source>
        <strain evidence="7">IBT 30728</strain>
    </source>
</reference>
<organism evidence="7 8">
    <name type="scientific">Penicillium diatomitis</name>
    <dbReference type="NCBI Taxonomy" id="2819901"/>
    <lineage>
        <taxon>Eukaryota</taxon>
        <taxon>Fungi</taxon>
        <taxon>Dikarya</taxon>
        <taxon>Ascomycota</taxon>
        <taxon>Pezizomycotina</taxon>
        <taxon>Eurotiomycetes</taxon>
        <taxon>Eurotiomycetidae</taxon>
        <taxon>Eurotiales</taxon>
        <taxon>Aspergillaceae</taxon>
        <taxon>Penicillium</taxon>
    </lineage>
</organism>
<dbReference type="InterPro" id="IPR036864">
    <property type="entry name" value="Zn2-C6_fun-type_DNA-bd_sf"/>
</dbReference>
<evidence type="ECO:0000313" key="7">
    <source>
        <dbReference type="EMBL" id="KAJ5469723.1"/>
    </source>
</evidence>
<keyword evidence="5" id="KW-0539">Nucleus</keyword>
<accession>A0A9W9WLM7</accession>
<dbReference type="PANTHER" id="PTHR31001">
    <property type="entry name" value="UNCHARACTERIZED TRANSCRIPTIONAL REGULATORY PROTEIN"/>
    <property type="match status" value="1"/>
</dbReference>
<dbReference type="GO" id="GO:0000981">
    <property type="term" value="F:DNA-binding transcription factor activity, RNA polymerase II-specific"/>
    <property type="evidence" value="ECO:0007669"/>
    <property type="project" value="InterPro"/>
</dbReference>
<evidence type="ECO:0000256" key="1">
    <source>
        <dbReference type="ARBA" id="ARBA00004123"/>
    </source>
</evidence>
<dbReference type="SMART" id="SM00066">
    <property type="entry name" value="GAL4"/>
    <property type="match status" value="1"/>
</dbReference>
<evidence type="ECO:0000256" key="4">
    <source>
        <dbReference type="ARBA" id="ARBA00023163"/>
    </source>
</evidence>
<comment type="caution">
    <text evidence="7">The sequence shown here is derived from an EMBL/GenBank/DDBJ whole genome shotgun (WGS) entry which is preliminary data.</text>
</comment>
<dbReference type="GO" id="GO:0003677">
    <property type="term" value="F:DNA binding"/>
    <property type="evidence" value="ECO:0007669"/>
    <property type="project" value="UniProtKB-KW"/>
</dbReference>
<reference evidence="7" key="2">
    <citation type="journal article" date="2023" name="IMA Fungus">
        <title>Comparative genomic study of the Penicillium genus elucidates a diverse pangenome and 15 lateral gene transfer events.</title>
        <authorList>
            <person name="Petersen C."/>
            <person name="Sorensen T."/>
            <person name="Nielsen M.R."/>
            <person name="Sondergaard T.E."/>
            <person name="Sorensen J.L."/>
            <person name="Fitzpatrick D.A."/>
            <person name="Frisvad J.C."/>
            <person name="Nielsen K.L."/>
        </authorList>
    </citation>
    <scope>NUCLEOTIDE SEQUENCE</scope>
    <source>
        <strain evidence="7">IBT 30728</strain>
    </source>
</reference>
<gene>
    <name evidence="7" type="ORF">N7539_009341</name>
</gene>
<dbReference type="AlphaFoldDB" id="A0A9W9WLM7"/>
<keyword evidence="4" id="KW-0804">Transcription</keyword>
<dbReference type="GO" id="GO:0005634">
    <property type="term" value="C:nucleus"/>
    <property type="evidence" value="ECO:0007669"/>
    <property type="project" value="UniProtKB-SubCell"/>
</dbReference>
<dbReference type="PROSITE" id="PS50048">
    <property type="entry name" value="ZN2_CY6_FUNGAL_2"/>
    <property type="match status" value="1"/>
</dbReference>
<dbReference type="CDD" id="cd00067">
    <property type="entry name" value="GAL4"/>
    <property type="match status" value="1"/>
</dbReference>
<evidence type="ECO:0000256" key="5">
    <source>
        <dbReference type="ARBA" id="ARBA00023242"/>
    </source>
</evidence>
<keyword evidence="2" id="KW-0805">Transcription regulation</keyword>
<dbReference type="SUPFAM" id="SSF57701">
    <property type="entry name" value="Zn2/Cys6 DNA-binding domain"/>
    <property type="match status" value="1"/>
</dbReference>
<dbReference type="Gene3D" id="4.10.240.10">
    <property type="entry name" value="Zn(2)-C6 fungal-type DNA-binding domain"/>
    <property type="match status" value="1"/>
</dbReference>
<evidence type="ECO:0000256" key="3">
    <source>
        <dbReference type="ARBA" id="ARBA00023125"/>
    </source>
</evidence>
<dbReference type="InterPro" id="IPR001138">
    <property type="entry name" value="Zn2Cys6_DnaBD"/>
</dbReference>
<dbReference type="GeneID" id="81629186"/>
<sequence>MTERVRRNGQLSACEPCRKSKLRCDHHRPVCGRCARRRLTEQQCLYHPAPMAKPPTPQSLRETIHVQETSVSTRPSPGPYELVNVNSNLMCFVDPNVSRPNRSCTSLTRTGVALGEPTLPDQDRICQGAKTLSAIIQLSSEIGETLDSFFASDQDLCLHNPLIKMAWDATNRSIRDMEGTMSSAALEDKSRMIFEQTSSRLVFPPDPADLPSELSKQSLRWDLLGIHCAQFGIFLGGEKDKLGNISAHQPWKTDRRTLMCRAFEACLQCESFCDSVGAINDLTLWFRSLTVLFATWCFGDDSYHVVRLLGSMSSVFFALGFHKGANADSSTPYYMVETRKRAIAWAHDHDKVWATFTSRPAHISRHFCTLELPLELPDSVIMGPRDVFLQAREQLDTDGWNKDGIFYPVSRQRVLLLLSVPREEALELKIGPTTHDLEARAERTLKGLQCTWRSIPSHVKYTDVRETTSDLQRIMCLRYLWLEYLFTQFVLYTILANYSQDKREQLMIIAHEIVITVLLPARTRDALHSYRADMEWALVFYGMPCASVLVLELLRQNQQVTNSYNINRSKVIQDISVLITCCDSWTEPGQSNYQTCRQAQAIFSKSLDSILNRSQSVHRVLAEESNTHDAVEYHDSSGFTSLDSGQDAEWTAWLDSLGLQGDLWQLPSVSTPELFS</sequence>
<keyword evidence="3" id="KW-0238">DNA-binding</keyword>
<comment type="subcellular location">
    <subcellularLocation>
        <location evidence="1">Nucleus</location>
    </subcellularLocation>
</comment>
<keyword evidence="8" id="KW-1185">Reference proteome</keyword>
<dbReference type="RefSeq" id="XP_056786313.1">
    <property type="nucleotide sequence ID" value="XM_056938936.1"/>
</dbReference>